<reference evidence="6 7" key="1">
    <citation type="submission" date="2017-06" db="EMBL/GenBank/DDBJ databases">
        <title>A platform for efficient transgenesis in Macrostomum lignano, a flatworm model organism for stem cell research.</title>
        <authorList>
            <person name="Berezikov E."/>
        </authorList>
    </citation>
    <scope>NUCLEOTIDE SEQUENCE [LARGE SCALE GENOMIC DNA]</scope>
    <source>
        <strain evidence="6">DV1</strain>
        <tissue evidence="6">Whole organism</tissue>
    </source>
</reference>
<gene>
    <name evidence="6" type="ORF">BOX15_Mlig017863g2</name>
</gene>
<protein>
    <recommendedName>
        <fullName evidence="8">Tetraspanin</fullName>
    </recommendedName>
</protein>
<dbReference type="InterPro" id="IPR018499">
    <property type="entry name" value="Tetraspanin/Peripherin"/>
</dbReference>
<feature type="transmembrane region" description="Helical" evidence="5">
    <location>
        <begin position="254"/>
        <end position="275"/>
    </location>
</feature>
<comment type="subcellular location">
    <subcellularLocation>
        <location evidence="1">Membrane</location>
        <topology evidence="1">Multi-pass membrane protein</topology>
    </subcellularLocation>
</comment>
<feature type="non-terminal residue" evidence="6">
    <location>
        <position position="1"/>
    </location>
</feature>
<feature type="transmembrane region" description="Helical" evidence="5">
    <location>
        <begin position="104"/>
        <end position="126"/>
    </location>
</feature>
<comment type="caution">
    <text evidence="6">The sequence shown here is derived from an EMBL/GenBank/DDBJ whole genome shotgun (WGS) entry which is preliminary data.</text>
</comment>
<feature type="transmembrane region" description="Helical" evidence="5">
    <location>
        <begin position="78"/>
        <end position="97"/>
    </location>
</feature>
<organism evidence="6 7">
    <name type="scientific">Macrostomum lignano</name>
    <dbReference type="NCBI Taxonomy" id="282301"/>
    <lineage>
        <taxon>Eukaryota</taxon>
        <taxon>Metazoa</taxon>
        <taxon>Spiralia</taxon>
        <taxon>Lophotrochozoa</taxon>
        <taxon>Platyhelminthes</taxon>
        <taxon>Rhabditophora</taxon>
        <taxon>Macrostomorpha</taxon>
        <taxon>Macrostomida</taxon>
        <taxon>Macrostomidae</taxon>
        <taxon>Macrostomum</taxon>
    </lineage>
</organism>
<dbReference type="EMBL" id="NIVC01001597">
    <property type="protein sequence ID" value="PAA66029.1"/>
    <property type="molecule type" value="Genomic_DNA"/>
</dbReference>
<evidence type="ECO:0000313" key="7">
    <source>
        <dbReference type="Proteomes" id="UP000215902"/>
    </source>
</evidence>
<evidence type="ECO:0008006" key="8">
    <source>
        <dbReference type="Google" id="ProtNLM"/>
    </source>
</evidence>
<dbReference type="PRINTS" id="PR00259">
    <property type="entry name" value="TMFOUR"/>
</dbReference>
<evidence type="ECO:0000313" key="6">
    <source>
        <dbReference type="EMBL" id="PAA66029.1"/>
    </source>
</evidence>
<keyword evidence="4 5" id="KW-0472">Membrane</keyword>
<dbReference type="GO" id="GO:0005886">
    <property type="term" value="C:plasma membrane"/>
    <property type="evidence" value="ECO:0007669"/>
    <property type="project" value="TreeGrafter"/>
</dbReference>
<keyword evidence="2 5" id="KW-0812">Transmembrane</keyword>
<evidence type="ECO:0000256" key="5">
    <source>
        <dbReference type="SAM" id="Phobius"/>
    </source>
</evidence>
<dbReference type="InterPro" id="IPR008952">
    <property type="entry name" value="Tetraspanin_EC2_sf"/>
</dbReference>
<keyword evidence="3 5" id="KW-1133">Transmembrane helix</keyword>
<proteinExistence type="predicted"/>
<dbReference type="Gene3D" id="1.10.1450.10">
    <property type="entry name" value="Tetraspanin"/>
    <property type="match status" value="1"/>
</dbReference>
<name>A0A267EYZ2_9PLAT</name>
<feature type="transmembrane region" description="Helical" evidence="5">
    <location>
        <begin position="34"/>
        <end position="58"/>
    </location>
</feature>
<evidence type="ECO:0000256" key="4">
    <source>
        <dbReference type="ARBA" id="ARBA00023136"/>
    </source>
</evidence>
<dbReference type="Proteomes" id="UP000215902">
    <property type="component" value="Unassembled WGS sequence"/>
</dbReference>
<evidence type="ECO:0000256" key="2">
    <source>
        <dbReference type="ARBA" id="ARBA00022692"/>
    </source>
</evidence>
<dbReference type="AlphaFoldDB" id="A0A267EYZ2"/>
<keyword evidence="7" id="KW-1185">Reference proteome</keyword>
<dbReference type="PANTHER" id="PTHR19282:SF544">
    <property type="entry name" value="TETRASPANIN"/>
    <property type="match status" value="1"/>
</dbReference>
<evidence type="ECO:0000256" key="1">
    <source>
        <dbReference type="ARBA" id="ARBA00004141"/>
    </source>
</evidence>
<dbReference type="PANTHER" id="PTHR19282">
    <property type="entry name" value="TETRASPANIN"/>
    <property type="match status" value="1"/>
</dbReference>
<dbReference type="OrthoDB" id="2014092at2759"/>
<dbReference type="Pfam" id="PF00335">
    <property type="entry name" value="Tetraspanin"/>
    <property type="match status" value="1"/>
</dbReference>
<accession>A0A267EYZ2</accession>
<sequence>ANMAYQFPINAMPNSWSMQDLSDTPRVSKCAKCYVLSTSFAVWIASGVACCLAVWQLISNSANYQSVSAALTDPFCLLLAFCSIVLFLSTFACAGSLRDLPCCLRFFAISVIFLALCQLVATSLLLGCRLSDSFCSKLLPWHQAVINATNSTMVREKIFNNASVWLLEVAQAKVGCCGVAGPAAYRDWYVMDTVYSCDAANTLPTRCSIPASCCRAQSLANNLNCGRSLGVNASAKIFTDGCLTATGGWLLSNAWLVVGASAAWLFVQLLGACLSRKLAKQLNKRRRVIRRQREHRRVGRTPTGAVGYTDYYTLI</sequence>
<evidence type="ECO:0000256" key="3">
    <source>
        <dbReference type="ARBA" id="ARBA00022989"/>
    </source>
</evidence>